<dbReference type="GO" id="GO:1990362">
    <property type="term" value="F:butanol dehydrogenase (NAD+) activity"/>
    <property type="evidence" value="ECO:0007669"/>
    <property type="project" value="InterPro"/>
</dbReference>
<dbReference type="Pfam" id="PF25137">
    <property type="entry name" value="ADH_Fe_C"/>
    <property type="match status" value="1"/>
</dbReference>
<dbReference type="GO" id="GO:0008106">
    <property type="term" value="F:alcohol dehydrogenase (NADP+) activity"/>
    <property type="evidence" value="ECO:0007669"/>
    <property type="project" value="TreeGrafter"/>
</dbReference>
<dbReference type="CDD" id="cd08187">
    <property type="entry name" value="BDH"/>
    <property type="match status" value="1"/>
</dbReference>
<keyword evidence="1" id="KW-0560">Oxidoreductase</keyword>
<dbReference type="Pfam" id="PF00465">
    <property type="entry name" value="Fe-ADH"/>
    <property type="match status" value="1"/>
</dbReference>
<evidence type="ECO:0000313" key="4">
    <source>
        <dbReference type="EMBL" id="TGE35630.1"/>
    </source>
</evidence>
<dbReference type="OrthoDB" id="9801156at2"/>
<feature type="domain" description="Alcohol dehydrogenase iron-type/glycerol dehydrogenase GldA" evidence="2">
    <location>
        <begin position="10"/>
        <end position="177"/>
    </location>
</feature>
<evidence type="ECO:0000256" key="1">
    <source>
        <dbReference type="ARBA" id="ARBA00023002"/>
    </source>
</evidence>
<dbReference type="InterPro" id="IPR056798">
    <property type="entry name" value="ADH_Fe_C"/>
</dbReference>
<protein>
    <submittedName>
        <fullName evidence="4">Iron-containing alcohol dehydrogenase</fullName>
    </submittedName>
</protein>
<dbReference type="Proteomes" id="UP000298460">
    <property type="component" value="Unassembled WGS sequence"/>
</dbReference>
<comment type="caution">
    <text evidence="4">The sequence shown here is derived from an EMBL/GenBank/DDBJ whole genome shotgun (WGS) entry which is preliminary data.</text>
</comment>
<evidence type="ECO:0000259" key="2">
    <source>
        <dbReference type="Pfam" id="PF00465"/>
    </source>
</evidence>
<feature type="domain" description="Fe-containing alcohol dehydrogenase-like C-terminal" evidence="3">
    <location>
        <begin position="188"/>
        <end position="384"/>
    </location>
</feature>
<reference evidence="4 5" key="1">
    <citation type="submission" date="2019-03" db="EMBL/GenBank/DDBJ databases">
        <title>Draft Genome Sequence of Desulfosporosinus fructosivorans Strain 63.6F, Isolated from Marine Sediment in the Baltic Sea.</title>
        <authorList>
            <person name="Hausmann B."/>
            <person name="Vandieken V."/>
            <person name="Pjevac P."/>
            <person name="Schreck K."/>
            <person name="Herbold C.W."/>
            <person name="Loy A."/>
        </authorList>
    </citation>
    <scope>NUCLEOTIDE SEQUENCE [LARGE SCALE GENOMIC DNA]</scope>
    <source>
        <strain evidence="4 5">63.6F</strain>
    </source>
</reference>
<dbReference type="GO" id="GO:1990002">
    <property type="term" value="F:methylglyoxal reductase (NADPH) (acetol producing) activity"/>
    <property type="evidence" value="ECO:0007669"/>
    <property type="project" value="TreeGrafter"/>
</dbReference>
<proteinExistence type="predicted"/>
<organism evidence="4 5">
    <name type="scientific">Desulfosporosinus fructosivorans</name>
    <dbReference type="NCBI Taxonomy" id="2018669"/>
    <lineage>
        <taxon>Bacteria</taxon>
        <taxon>Bacillati</taxon>
        <taxon>Bacillota</taxon>
        <taxon>Clostridia</taxon>
        <taxon>Eubacteriales</taxon>
        <taxon>Desulfitobacteriaceae</taxon>
        <taxon>Desulfosporosinus</taxon>
    </lineage>
</organism>
<dbReference type="PANTHER" id="PTHR43633">
    <property type="entry name" value="ALCOHOL DEHYDROGENASE YQHD"/>
    <property type="match status" value="1"/>
</dbReference>
<dbReference type="Gene3D" id="1.20.1090.10">
    <property type="entry name" value="Dehydroquinate synthase-like - alpha domain"/>
    <property type="match status" value="1"/>
</dbReference>
<dbReference type="GO" id="GO:0005829">
    <property type="term" value="C:cytosol"/>
    <property type="evidence" value="ECO:0007669"/>
    <property type="project" value="TreeGrafter"/>
</dbReference>
<dbReference type="InterPro" id="IPR001670">
    <property type="entry name" value="ADH_Fe/GldA"/>
</dbReference>
<dbReference type="PANTHER" id="PTHR43633:SF1">
    <property type="entry name" value="ALCOHOL DEHYDROGENASE YQHD"/>
    <property type="match status" value="1"/>
</dbReference>
<dbReference type="AlphaFoldDB" id="A0A4Z0QYX1"/>
<accession>A0A4Z0QYX1</accession>
<evidence type="ECO:0000313" key="5">
    <source>
        <dbReference type="Proteomes" id="UP000298460"/>
    </source>
</evidence>
<sequence>MQNFVFQCATKIIFGRNTENQIGNEVKNYSRKVLLHYGAGSIKRSGLYDKVIKSLQEADIEIFELGGVLANPRLSMVREGISQCHENGIDFILAVGGGSVIDSAKAIAVGVPYDGDVWDFFIRKSTPVRALPLGVILTIPATGSEASKSAVITNEDGWYKRSIGYDLLRPAFAIMNPEFSVTLPPYQTAVGAVDIMSHVMERYFTNVTNVELTDRLCEATLKTVLRNTPLVMQDPEDYNARAEIMWAGTIAHNDLLSTGRIGDFGSHKIEHELSGIYDVAHGVGLAVIFPAWMKYIYKNNVDRFVQFAVRVFDLEIDFEASENTALEGINKLEEFFKSLDLPTHLSELHITDERFEEMASKCTEKGPVGFFTKLYKEDVLNILELAR</sequence>
<dbReference type="GO" id="GO:0046872">
    <property type="term" value="F:metal ion binding"/>
    <property type="evidence" value="ECO:0007669"/>
    <property type="project" value="InterPro"/>
</dbReference>
<name>A0A4Z0QYX1_9FIRM</name>
<keyword evidence="5" id="KW-1185">Reference proteome</keyword>
<dbReference type="RefSeq" id="WP_135551445.1">
    <property type="nucleotide sequence ID" value="NZ_SPQQ01000012.1"/>
</dbReference>
<dbReference type="SUPFAM" id="SSF56796">
    <property type="entry name" value="Dehydroquinate synthase-like"/>
    <property type="match status" value="1"/>
</dbReference>
<evidence type="ECO:0000259" key="3">
    <source>
        <dbReference type="Pfam" id="PF25137"/>
    </source>
</evidence>
<dbReference type="FunFam" id="3.40.50.1970:FF:000003">
    <property type="entry name" value="Alcohol dehydrogenase, iron-containing"/>
    <property type="match status" value="1"/>
</dbReference>
<gene>
    <name evidence="4" type="ORF">E4K67_24155</name>
</gene>
<dbReference type="EMBL" id="SPQQ01000012">
    <property type="protein sequence ID" value="TGE35630.1"/>
    <property type="molecule type" value="Genomic_DNA"/>
</dbReference>
<dbReference type="Gene3D" id="3.40.50.1970">
    <property type="match status" value="1"/>
</dbReference>
<dbReference type="InterPro" id="IPR044731">
    <property type="entry name" value="BDH-like"/>
</dbReference>